<evidence type="ECO:0000313" key="3">
    <source>
        <dbReference type="Proteomes" id="UP001595921"/>
    </source>
</evidence>
<dbReference type="RefSeq" id="WP_267621677.1">
    <property type="nucleotide sequence ID" value="NZ_JAODIW010000006.1"/>
</dbReference>
<dbReference type="PROSITE" id="PS51318">
    <property type="entry name" value="TAT"/>
    <property type="match status" value="1"/>
</dbReference>
<proteinExistence type="predicted"/>
<dbReference type="InterPro" id="IPR011042">
    <property type="entry name" value="6-blade_b-propeller_TolB-like"/>
</dbReference>
<dbReference type="EMBL" id="JBHSDS010000008">
    <property type="protein sequence ID" value="MFC4359519.1"/>
    <property type="molecule type" value="Genomic_DNA"/>
</dbReference>
<dbReference type="SUPFAM" id="SSF63829">
    <property type="entry name" value="Calcium-dependent phosphotriesterase"/>
    <property type="match status" value="1"/>
</dbReference>
<accession>A0ABD5PFN1</accession>
<reference evidence="2 3" key="1">
    <citation type="journal article" date="2019" name="Int. J. Syst. Evol. Microbiol.">
        <title>The Global Catalogue of Microorganisms (GCM) 10K type strain sequencing project: providing services to taxonomists for standard genome sequencing and annotation.</title>
        <authorList>
            <consortium name="The Broad Institute Genomics Platform"/>
            <consortium name="The Broad Institute Genome Sequencing Center for Infectious Disease"/>
            <person name="Wu L."/>
            <person name="Ma J."/>
        </authorList>
    </citation>
    <scope>NUCLEOTIDE SEQUENCE [LARGE SCALE GENOMIC DNA]</scope>
    <source>
        <strain evidence="2 3">CGMCC 1.12553</strain>
    </source>
</reference>
<feature type="region of interest" description="Disordered" evidence="1">
    <location>
        <begin position="338"/>
        <end position="378"/>
    </location>
</feature>
<gene>
    <name evidence="2" type="ORF">ACFO0N_16375</name>
</gene>
<name>A0ABD5PFN1_9EURY</name>
<dbReference type="Proteomes" id="UP001595921">
    <property type="component" value="Unassembled WGS sequence"/>
</dbReference>
<organism evidence="2 3">
    <name type="scientific">Halobium salinum</name>
    <dbReference type="NCBI Taxonomy" id="1364940"/>
    <lineage>
        <taxon>Archaea</taxon>
        <taxon>Methanobacteriati</taxon>
        <taxon>Methanobacteriota</taxon>
        <taxon>Stenosarchaea group</taxon>
        <taxon>Halobacteria</taxon>
        <taxon>Halobacteriales</taxon>
        <taxon>Haloferacaceae</taxon>
        <taxon>Halobium</taxon>
    </lineage>
</organism>
<dbReference type="InterPro" id="IPR006311">
    <property type="entry name" value="TAT_signal"/>
</dbReference>
<comment type="caution">
    <text evidence="2">The sequence shown here is derived from an EMBL/GenBank/DDBJ whole genome shotgun (WGS) entry which is preliminary data.</text>
</comment>
<feature type="compositionally biased region" description="Acidic residues" evidence="1">
    <location>
        <begin position="363"/>
        <end position="378"/>
    </location>
</feature>
<dbReference type="AlphaFoldDB" id="A0ABD5PFN1"/>
<keyword evidence="3" id="KW-1185">Reference proteome</keyword>
<evidence type="ECO:0000313" key="2">
    <source>
        <dbReference type="EMBL" id="MFC4359519.1"/>
    </source>
</evidence>
<protein>
    <submittedName>
        <fullName evidence="2">SMP-30/gluconolactonase/LRE family protein</fullName>
    </submittedName>
</protein>
<sequence>MAPTPSSSRRTVLKSLGAAAALSAVGGRVAADGHDGDDSPTVEELLSVPDELVPENIGFDAEGNLYFGITAGQLRRLPADLTDETGLTLDDADLVTDELPGAAGVEVGPNGDEGEDGGPVYVAGGSSGLVFAVTPDGDVTELARLVEQGSGFVNDVVVDADHDRLLVTESFAGTVYEVPLDDGDDEADGDGGASVFVQSPLLDTATFGANGPAIGPGGDLFVAVTRVGEQDAGGTGRIVRVPVCRKDGHAGDPSVYVEDEELFGADGLTARGEELYVAVNSQNKVTRVTADRELETVVEGDPLVFPSEAVFGTKPGQRCDLFVCNFANQTPEAAGILRVPGVGKDDDYGGDESEAGGPSGGGDDSDDGDDGADAYSDE</sequence>
<evidence type="ECO:0000256" key="1">
    <source>
        <dbReference type="SAM" id="MobiDB-lite"/>
    </source>
</evidence>
<dbReference type="Gene3D" id="2.120.10.30">
    <property type="entry name" value="TolB, C-terminal domain"/>
    <property type="match status" value="1"/>
</dbReference>